<proteinExistence type="predicted"/>
<gene>
    <name evidence="1" type="ORF">ACFQH5_20265</name>
</gene>
<evidence type="ECO:0000313" key="1">
    <source>
        <dbReference type="EMBL" id="MFC7091883.1"/>
    </source>
</evidence>
<dbReference type="Proteomes" id="UP001596411">
    <property type="component" value="Unassembled WGS sequence"/>
</dbReference>
<dbReference type="RefSeq" id="WP_346064139.1">
    <property type="nucleotide sequence ID" value="NZ_BAAADR010000045.1"/>
</dbReference>
<evidence type="ECO:0000313" key="2">
    <source>
        <dbReference type="Proteomes" id="UP001596411"/>
    </source>
</evidence>
<protein>
    <recommendedName>
        <fullName evidence="3">Minor tail protein</fullName>
    </recommendedName>
</protein>
<name>A0ABW2F455_9GAMM</name>
<reference evidence="2" key="1">
    <citation type="journal article" date="2019" name="Int. J. Syst. Evol. Microbiol.">
        <title>The Global Catalogue of Microorganisms (GCM) 10K type strain sequencing project: providing services to taxonomists for standard genome sequencing and annotation.</title>
        <authorList>
            <consortium name="The Broad Institute Genomics Platform"/>
            <consortium name="The Broad Institute Genome Sequencing Center for Infectious Disease"/>
            <person name="Wu L."/>
            <person name="Ma J."/>
        </authorList>
    </citation>
    <scope>NUCLEOTIDE SEQUENCE [LARGE SCALE GENOMIC DNA]</scope>
    <source>
        <strain evidence="2">CGMCC 1.13666</strain>
    </source>
</reference>
<evidence type="ECO:0008006" key="3">
    <source>
        <dbReference type="Google" id="ProtNLM"/>
    </source>
</evidence>
<dbReference type="EMBL" id="JBHSZP010000049">
    <property type="protein sequence ID" value="MFC7091883.1"/>
    <property type="molecule type" value="Genomic_DNA"/>
</dbReference>
<sequence>MPYVIPGDNGAYEFPAESILSARVLTIAPEGVTAGTLTVEAKYPHSGAAWLSVPHGVVDVSQPFTLRVGSPVGRYRFTLSGVVGSGSITVTESFHDTGSGAGYGAAEVDVTPELASGPDGFRRMRVDTGEPGFWAAQQFAWEYELSLAAGETQVFRFDLPVDVILLDSQLSVDDGSLYYRVYRADQITETGTFATNVTSKAHPLNVTSFAPSYALQTTAWTDGVSATGGITIDDDSPYPVRRVRTSGATAHASLVGANAGLMRGFPPTSAYVVATQLPGAGGGTSGIITLKFEERTWGY</sequence>
<organism evidence="1 2">
    <name type="scientific">Halomonas salifodinae</name>
    <dbReference type="NCBI Taxonomy" id="438745"/>
    <lineage>
        <taxon>Bacteria</taxon>
        <taxon>Pseudomonadati</taxon>
        <taxon>Pseudomonadota</taxon>
        <taxon>Gammaproteobacteria</taxon>
        <taxon>Oceanospirillales</taxon>
        <taxon>Halomonadaceae</taxon>
        <taxon>Halomonas</taxon>
    </lineage>
</organism>
<accession>A0ABW2F455</accession>
<keyword evidence="2" id="KW-1185">Reference proteome</keyword>
<comment type="caution">
    <text evidence="1">The sequence shown here is derived from an EMBL/GenBank/DDBJ whole genome shotgun (WGS) entry which is preliminary data.</text>
</comment>